<evidence type="ECO:0000313" key="1">
    <source>
        <dbReference type="EMBL" id="KAJ8030776.1"/>
    </source>
</evidence>
<dbReference type="GO" id="GO:0061343">
    <property type="term" value="P:cell adhesion involved in heart morphogenesis"/>
    <property type="evidence" value="ECO:0007669"/>
    <property type="project" value="TreeGrafter"/>
</dbReference>
<keyword evidence="2" id="KW-1185">Reference proteome</keyword>
<dbReference type="GO" id="GO:0031012">
    <property type="term" value="C:extracellular matrix"/>
    <property type="evidence" value="ECO:0007669"/>
    <property type="project" value="TreeGrafter"/>
</dbReference>
<dbReference type="PANTHER" id="PTHR33395:SF21">
    <property type="entry name" value="PERICARDIN"/>
    <property type="match status" value="1"/>
</dbReference>
<proteinExistence type="predicted"/>
<dbReference type="EMBL" id="JAIZAY010000013">
    <property type="protein sequence ID" value="KAJ8030776.1"/>
    <property type="molecule type" value="Genomic_DNA"/>
</dbReference>
<dbReference type="OrthoDB" id="6514226at2759"/>
<comment type="caution">
    <text evidence="1">The sequence shown here is derived from an EMBL/GenBank/DDBJ whole genome shotgun (WGS) entry which is preliminary data.</text>
</comment>
<accession>A0A9Q1BQ70</accession>
<gene>
    <name evidence="1" type="ORF">HOLleu_27279</name>
</gene>
<evidence type="ECO:0000313" key="2">
    <source>
        <dbReference type="Proteomes" id="UP001152320"/>
    </source>
</evidence>
<dbReference type="GO" id="GO:0007508">
    <property type="term" value="P:larval heart development"/>
    <property type="evidence" value="ECO:0007669"/>
    <property type="project" value="TreeGrafter"/>
</dbReference>
<reference evidence="1" key="1">
    <citation type="submission" date="2021-10" db="EMBL/GenBank/DDBJ databases">
        <title>Tropical sea cucumber genome reveals ecological adaptation and Cuvierian tubules defense mechanism.</title>
        <authorList>
            <person name="Chen T."/>
        </authorList>
    </citation>
    <scope>NUCLEOTIDE SEQUENCE</scope>
    <source>
        <strain evidence="1">Nanhai2018</strain>
        <tissue evidence="1">Muscle</tissue>
    </source>
</reference>
<dbReference type="PANTHER" id="PTHR33395">
    <property type="entry name" value="TRANSCRIPTASE, PUTATIVE-RELATED-RELATED"/>
    <property type="match status" value="1"/>
</dbReference>
<dbReference type="Proteomes" id="UP001152320">
    <property type="component" value="Chromosome 13"/>
</dbReference>
<sequence>MFGDFHFPDIDWHSCTSGSHGRDFLEAVSDGFFTQHVLFPTREDNCLDLVLSTDENLVRNVASGGKIGSIDHDLISFELLCFSKLQGSDKTVLDFSKANFTHAKELLTIDCVARLSHLGPAEAWSVFHNIVTDTTKLCILLKKAVVKNRPIWISREVLGAARKKRKSWRRYRVSKNSDDFAV</sequence>
<dbReference type="AlphaFoldDB" id="A0A9Q1BQ70"/>
<protein>
    <submittedName>
        <fullName evidence="1">Uncharacterized protein</fullName>
    </submittedName>
</protein>
<name>A0A9Q1BQ70_HOLLE</name>
<organism evidence="1 2">
    <name type="scientific">Holothuria leucospilota</name>
    <name type="common">Black long sea cucumber</name>
    <name type="synonym">Mertensiothuria leucospilota</name>
    <dbReference type="NCBI Taxonomy" id="206669"/>
    <lineage>
        <taxon>Eukaryota</taxon>
        <taxon>Metazoa</taxon>
        <taxon>Echinodermata</taxon>
        <taxon>Eleutherozoa</taxon>
        <taxon>Echinozoa</taxon>
        <taxon>Holothuroidea</taxon>
        <taxon>Aspidochirotacea</taxon>
        <taxon>Aspidochirotida</taxon>
        <taxon>Holothuriidae</taxon>
        <taxon>Holothuria</taxon>
    </lineage>
</organism>